<dbReference type="Gene3D" id="3.40.640.10">
    <property type="entry name" value="Type I PLP-dependent aspartate aminotransferase-like (Major domain)"/>
    <property type="match status" value="1"/>
</dbReference>
<sequence>MKDENQQQKAEQAALRSPLLMHLRNGKHRERISFSLPGNANGLLYPQFLKDDYLAYDLTELSITEDLNDPGPAIQAAEANAAKACGASQAIFITLGSSVAIKAMIGGACGRKGTLLTALDVHKSALQAAELLDLGLLFLNLDTIENPSKLPNLLKEHPGISAVYLTTPDFYGHCYDISKIAAALADTNVLLIVDSAHGAHFPFGKHLLPKFAIDQGADLVVCSAHKTLPAPTPTSLILIGRRMMEKRPDLDSRKIRNLAATFTSTSPPLMLGVGLDYAVSYMDMYGVEETAKLLEHVNEFIAKLPEGLHRVDLGISSDSKVLASNPASSTDHPTHDPLRMVIDCANLCPGPRLAHDLMANKINPEMADLCRVVLIPHFGQPKAEFDRTLEVINKLVAEYRKIKWPSDLQTANLRRLDAYYRKRLQVPAFSNKPYHPAACLNLDWRQDTIWVNIDEAKDKFVAEALIPYPPGIPLLWPGDKLNQDDIELFKSLIHHEINVHGTRLIGDEIKVPILKSATENFSSTLEY</sequence>
<comment type="cofactor">
    <cofactor evidence="1">
        <name>pyridoxal 5'-phosphate</name>
        <dbReference type="ChEBI" id="CHEBI:597326"/>
    </cofactor>
</comment>
<dbReference type="InterPro" id="IPR000310">
    <property type="entry name" value="Orn/Lys/Arg_deCO2ase_major_dom"/>
</dbReference>
<evidence type="ECO:0000313" key="9">
    <source>
        <dbReference type="Proteomes" id="UP000070080"/>
    </source>
</evidence>
<dbReference type="InterPro" id="IPR015424">
    <property type="entry name" value="PyrdxlP-dep_Trfase"/>
</dbReference>
<dbReference type="STRING" id="1497955.HMPREF1872_00006"/>
<comment type="similarity">
    <text evidence="2">Belongs to the Orn/Lys/Arg decarboxylase class-I family.</text>
</comment>
<evidence type="ECO:0000313" key="8">
    <source>
        <dbReference type="EMBL" id="KXB42670.1"/>
    </source>
</evidence>
<evidence type="ECO:0000259" key="6">
    <source>
        <dbReference type="Pfam" id="PF01276"/>
    </source>
</evidence>
<dbReference type="PANTHER" id="PTHR43277">
    <property type="entry name" value="ARGININE DECARBOXYLASE"/>
    <property type="match status" value="1"/>
</dbReference>
<evidence type="ECO:0000256" key="2">
    <source>
        <dbReference type="ARBA" id="ARBA00010671"/>
    </source>
</evidence>
<dbReference type="PATRIC" id="fig|1497955.3.peg.6"/>
<dbReference type="PANTHER" id="PTHR43277:SF3">
    <property type="entry name" value="DECARBOXYLASE, PUTATIVE-RELATED"/>
    <property type="match status" value="1"/>
</dbReference>
<keyword evidence="3" id="KW-0210">Decarboxylase</keyword>
<dbReference type="EMBL" id="LSCV01000001">
    <property type="protein sequence ID" value="KXB42670.1"/>
    <property type="molecule type" value="Genomic_DNA"/>
</dbReference>
<keyword evidence="5" id="KW-0456">Lyase</keyword>
<evidence type="ECO:0000256" key="5">
    <source>
        <dbReference type="ARBA" id="ARBA00023239"/>
    </source>
</evidence>
<organism evidence="8 9">
    <name type="scientific">Amygdalobacter nucleatus</name>
    <dbReference type="NCBI Taxonomy" id="3029274"/>
    <lineage>
        <taxon>Bacteria</taxon>
        <taxon>Bacillati</taxon>
        <taxon>Bacillota</taxon>
        <taxon>Clostridia</taxon>
        <taxon>Eubacteriales</taxon>
        <taxon>Oscillospiraceae</taxon>
        <taxon>Amygdalobacter</taxon>
    </lineage>
</organism>
<dbReference type="AlphaFoldDB" id="A0A133YHM8"/>
<dbReference type="InterPro" id="IPR015421">
    <property type="entry name" value="PyrdxlP-dep_Trfase_major"/>
</dbReference>
<keyword evidence="4" id="KW-0663">Pyridoxal phosphate</keyword>
<dbReference type="Pfam" id="PF03711">
    <property type="entry name" value="OKR_DC_1_C"/>
    <property type="match status" value="1"/>
</dbReference>
<dbReference type="Gene3D" id="3.90.105.10">
    <property type="entry name" value="Molybdopterin biosynthesis moea protein, domain 2"/>
    <property type="match status" value="1"/>
</dbReference>
<feature type="domain" description="Orn/Lys/Arg decarboxylase C-terminal" evidence="7">
    <location>
        <begin position="430"/>
        <end position="492"/>
    </location>
</feature>
<dbReference type="SUPFAM" id="SSF53383">
    <property type="entry name" value="PLP-dependent transferases"/>
    <property type="match status" value="1"/>
</dbReference>
<dbReference type="InterPro" id="IPR052357">
    <property type="entry name" value="Orn_Lys_Arg_decarboxylase-I"/>
</dbReference>
<dbReference type="GO" id="GO:0016831">
    <property type="term" value="F:carboxy-lyase activity"/>
    <property type="evidence" value="ECO:0007669"/>
    <property type="project" value="UniProtKB-KW"/>
</dbReference>
<protein>
    <submittedName>
        <fullName evidence="8">Orn/Lys/Arg decarboxylase, major domain protein</fullName>
    </submittedName>
</protein>
<evidence type="ECO:0000256" key="1">
    <source>
        <dbReference type="ARBA" id="ARBA00001933"/>
    </source>
</evidence>
<proteinExistence type="inferred from homology"/>
<feature type="domain" description="Orn/Lys/Arg decarboxylases family 1 pyridoxal-P attachment site" evidence="6">
    <location>
        <begin position="18"/>
        <end position="300"/>
    </location>
</feature>
<accession>A0A133YHM8</accession>
<comment type="caution">
    <text evidence="8">The sequence shown here is derived from an EMBL/GenBank/DDBJ whole genome shotgun (WGS) entry which is preliminary data.</text>
</comment>
<dbReference type="InterPro" id="IPR008286">
    <property type="entry name" value="Prn/Lys/Arg_de-COase_C"/>
</dbReference>
<keyword evidence="9" id="KW-1185">Reference proteome</keyword>
<evidence type="ECO:0000256" key="4">
    <source>
        <dbReference type="ARBA" id="ARBA00022898"/>
    </source>
</evidence>
<dbReference type="Proteomes" id="UP000070080">
    <property type="component" value="Unassembled WGS sequence"/>
</dbReference>
<dbReference type="RefSeq" id="WP_066712115.1">
    <property type="nucleotide sequence ID" value="NZ_JARFNM010000001.1"/>
</dbReference>
<dbReference type="Pfam" id="PF01276">
    <property type="entry name" value="OKR_DC_1"/>
    <property type="match status" value="1"/>
</dbReference>
<reference evidence="9" key="1">
    <citation type="submission" date="2016-01" db="EMBL/GenBank/DDBJ databases">
        <authorList>
            <person name="Mitreva M."/>
            <person name="Pepin K.H."/>
            <person name="Mihindukulasuriya K.A."/>
            <person name="Fulton R."/>
            <person name="Fronick C."/>
            <person name="O'Laughlin M."/>
            <person name="Miner T."/>
            <person name="Herter B."/>
            <person name="Rosa B.A."/>
            <person name="Cordes M."/>
            <person name="Tomlinson C."/>
            <person name="Wollam A."/>
            <person name="Palsikar V.B."/>
            <person name="Mardis E.R."/>
            <person name="Wilson R.K."/>
        </authorList>
    </citation>
    <scope>NUCLEOTIDE SEQUENCE [LARGE SCALE GENOMIC DNA]</scope>
    <source>
        <strain evidence="9">KA00274</strain>
    </source>
</reference>
<evidence type="ECO:0000256" key="3">
    <source>
        <dbReference type="ARBA" id="ARBA00022793"/>
    </source>
</evidence>
<gene>
    <name evidence="8" type="ORF">HMPREF1872_00006</name>
</gene>
<dbReference type="OrthoDB" id="9815233at2"/>
<name>A0A133YHM8_9FIRM</name>
<evidence type="ECO:0000259" key="7">
    <source>
        <dbReference type="Pfam" id="PF03711"/>
    </source>
</evidence>